<evidence type="ECO:0000313" key="4">
    <source>
        <dbReference type="Proteomes" id="UP001221208"/>
    </source>
</evidence>
<name>A0ABT5K6E0_9BURK</name>
<dbReference type="PANTHER" id="PTHR38693">
    <property type="entry name" value="UBIQUINONE BIOSYNTHESIS PROTEIN UBIJ"/>
    <property type="match status" value="1"/>
</dbReference>
<gene>
    <name evidence="1" type="primary">ubiJ</name>
    <name evidence="3" type="ORF">OIK44_21730</name>
</gene>
<dbReference type="InterPro" id="IPR003033">
    <property type="entry name" value="SCP2_sterol-bd_dom"/>
</dbReference>
<accession>A0ABT5K6E0</accession>
<evidence type="ECO:0000313" key="3">
    <source>
        <dbReference type="EMBL" id="MDC8760215.1"/>
    </source>
</evidence>
<evidence type="ECO:0000259" key="2">
    <source>
        <dbReference type="Pfam" id="PF02036"/>
    </source>
</evidence>
<keyword evidence="1" id="KW-0831">Ubiquinone biosynthesis</keyword>
<comment type="caution">
    <text evidence="3">The sequence shown here is derived from an EMBL/GenBank/DDBJ whole genome shotgun (WGS) entry which is preliminary data.</text>
</comment>
<comment type="subcellular location">
    <subcellularLocation>
        <location evidence="1">Cytoplasm</location>
    </subcellularLocation>
</comment>
<keyword evidence="4" id="KW-1185">Reference proteome</keyword>
<comment type="function">
    <text evidence="1">Required for ubiquinone (coenzyme Q) biosynthesis. Binds hydrophobic ubiquinone biosynthetic intermediates via its SCP2 domain and is essential for the stability of the Ubi complex. May constitute a docking platform where Ubi enzymes assemble and access their SCP2-bound polyprenyl substrates.</text>
</comment>
<dbReference type="RefSeq" id="WP_273673869.1">
    <property type="nucleotide sequence ID" value="NZ_JAQQXR010000011.1"/>
</dbReference>
<sequence>MPLPIPSNAALSAPVVATINHLLAQEPWAQQQLALHGGKVACIDAGALALRLRVSAGLFEVAPADAAADVTIRVKPSDLPLILQNRERAFAYVKIDGDAEFANAISQLSKTLRWEAEHDLEKLVGQVAAQRLASGARAVVAALRGGQKKLAENVAEFFLEEQPLLVRPLAVAEFSGDVTRLRDDVERMAKRLDKMEQKLARSAPSSPDLT</sequence>
<evidence type="ECO:0000256" key="1">
    <source>
        <dbReference type="HAMAP-Rule" id="MF_02215"/>
    </source>
</evidence>
<protein>
    <recommendedName>
        <fullName evidence="1">Ubiquinone biosynthesis accessory factor UbiJ</fullName>
    </recommendedName>
</protein>
<dbReference type="Pfam" id="PF02036">
    <property type="entry name" value="SCP2"/>
    <property type="match status" value="1"/>
</dbReference>
<comment type="pathway">
    <text evidence="1">Cofactor biosynthesis; ubiquinone biosynthesis.</text>
</comment>
<reference evidence="3 4" key="1">
    <citation type="submission" date="2022-10" db="EMBL/GenBank/DDBJ databases">
        <title>Janthinobacterium sp. hw3 Genome sequencing.</title>
        <authorList>
            <person name="Park S."/>
        </authorList>
    </citation>
    <scope>NUCLEOTIDE SEQUENCE [LARGE SCALE GENOMIC DNA]</scope>
    <source>
        <strain evidence="4">hw3</strain>
    </source>
</reference>
<dbReference type="Proteomes" id="UP001221208">
    <property type="component" value="Unassembled WGS sequence"/>
</dbReference>
<dbReference type="PANTHER" id="PTHR38693:SF1">
    <property type="entry name" value="UBIQUINONE BIOSYNTHESIS ACCESSORY FACTOR UBIJ"/>
    <property type="match status" value="1"/>
</dbReference>
<comment type="similarity">
    <text evidence="1">Belongs to the UbiJ family.</text>
</comment>
<dbReference type="EMBL" id="JAQQXR010000011">
    <property type="protein sequence ID" value="MDC8760215.1"/>
    <property type="molecule type" value="Genomic_DNA"/>
</dbReference>
<dbReference type="InterPro" id="IPR038989">
    <property type="entry name" value="UbiJ"/>
</dbReference>
<keyword evidence="1" id="KW-0963">Cytoplasm</keyword>
<proteinExistence type="inferred from homology"/>
<dbReference type="HAMAP" id="MF_02215">
    <property type="entry name" value="UbiJ"/>
    <property type="match status" value="1"/>
</dbReference>
<organism evidence="3 4">
    <name type="scientific">Janthinobacterium fluminis</name>
    <dbReference type="NCBI Taxonomy" id="2987524"/>
    <lineage>
        <taxon>Bacteria</taxon>
        <taxon>Pseudomonadati</taxon>
        <taxon>Pseudomonadota</taxon>
        <taxon>Betaproteobacteria</taxon>
        <taxon>Burkholderiales</taxon>
        <taxon>Oxalobacteraceae</taxon>
        <taxon>Janthinobacterium</taxon>
    </lineage>
</organism>
<feature type="domain" description="SCP2" evidence="2">
    <location>
        <begin position="19"/>
        <end position="108"/>
    </location>
</feature>